<dbReference type="GeneID" id="44979813"/>
<accession>A0A0K0H8X1</accession>
<feature type="domain" description="Arylsulfotransferase N-terminal" evidence="1">
    <location>
        <begin position="7"/>
        <end position="87"/>
    </location>
</feature>
<dbReference type="AlphaFoldDB" id="A0A0K0H8X1"/>
<dbReference type="Pfam" id="PF05935">
    <property type="entry name" value="Arylsulfotrans"/>
    <property type="match status" value="1"/>
</dbReference>
<name>A0A0K0H8X1_SALBC</name>
<reference evidence="2 3" key="1">
    <citation type="journal article" date="2011" name="PLoS Pathog.">
        <title>Salmonella bongori provides insights into the evolution of the Salmonellae.</title>
        <authorList>
            <person name="Fookes M."/>
            <person name="Schroeder G.N."/>
            <person name="Langridge G.C."/>
            <person name="Blondel C.J."/>
            <person name="Mammina C."/>
            <person name="Connor T.R."/>
            <person name="Seth-Smith H."/>
            <person name="Vernikos G.S."/>
            <person name="Robinson K.S."/>
            <person name="Sanders M."/>
            <person name="Petty N.K."/>
            <person name="Kingsley R.A."/>
            <person name="Baumler A.J."/>
            <person name="Nuccio S.P."/>
            <person name="Contreras I."/>
            <person name="Santiviago C.A."/>
            <person name="Maskell D."/>
            <person name="Barrow P."/>
            <person name="Humphrey T."/>
            <person name="Nastasi A."/>
            <person name="Roberts M."/>
            <person name="Frankel G."/>
            <person name="Parkhill J."/>
            <person name="Dougan G."/>
            <person name="Thomson N.R."/>
        </authorList>
    </citation>
    <scope>NUCLEOTIDE SEQUENCE [LARGE SCALE GENOMIC DNA]</scope>
    <source>
        <strain evidence="3">ATCC 43975 / DSM 13772 / NCTC 12419</strain>
    </source>
</reference>
<sequence length="470" mass="52960">MNSDINVIINPYNQNQLCALISFQTTEPVKVSYIVRGKTSTTDFNWSASDYTESPEISVVGLYANYLNHIDITTRSLSGNTNNFTLEISTLGQDYGDTPLNLTVNILDQTLADNTLGQGWFVTSEWNGYDINGDLRITGLYPWMYGNLKVINHSLWSALASETYDPEKHAFAPHLYNVNLMGKVAQTLTAPEGFGFHHDITTDNNGNLYVLGSMLDNWSDTQKLECIIYKYAITSGELLWQRDYSNEFMHATVLDNTDTNDVHFNSLEYIPQTNQLMVNSRSTCTIIGLNIETGDPEWIIDNPEFPTLNADINLSVKNPDNFKYPNGEHAVFITNNDKYTAYQGENKFVISMFNNNSCADENGNELVRLIESEPAAYTAAELDSLPTIFAVDLNEKTVQRIDQFSFPGQRSELTSSVFETGENYCVYFGAEQSFFVFDTDNIRGVSIFAIDTGLGYRGRIFSYNELRSLI</sequence>
<dbReference type="Pfam" id="PF17425">
    <property type="entry name" value="Arylsulfotran_N"/>
    <property type="match status" value="1"/>
</dbReference>
<dbReference type="eggNOG" id="ENOG50312IZ">
    <property type="taxonomic scope" value="Bacteria"/>
</dbReference>
<dbReference type="InterPro" id="IPR035391">
    <property type="entry name" value="Arylsulfotran_N"/>
</dbReference>
<protein>
    <recommendedName>
        <fullName evidence="1">Arylsulfotransferase N-terminal domain-containing protein</fullName>
    </recommendedName>
</protein>
<dbReference type="Gene3D" id="2.60.40.3100">
    <property type="entry name" value="Arylsulphate sulphotransferase monomer, N-terminal domain"/>
    <property type="match status" value="1"/>
</dbReference>
<evidence type="ECO:0000313" key="3">
    <source>
        <dbReference type="Proteomes" id="UP000000289"/>
    </source>
</evidence>
<gene>
    <name evidence="2" type="ordered locus">SBG_0782</name>
</gene>
<dbReference type="SUPFAM" id="SSF50998">
    <property type="entry name" value="Quinoprotein alcohol dehydrogenase-like"/>
    <property type="match status" value="1"/>
</dbReference>
<dbReference type="EMBL" id="FR877557">
    <property type="protein sequence ID" value="CCC29877.1"/>
    <property type="molecule type" value="Genomic_DNA"/>
</dbReference>
<dbReference type="KEGG" id="sbg:SBG_0782"/>
<dbReference type="RefSeq" id="WP_015702782.1">
    <property type="nucleotide sequence ID" value="NC_015761.1"/>
</dbReference>
<dbReference type="InterPro" id="IPR010262">
    <property type="entry name" value="Arylsulfotransferase_bact"/>
</dbReference>
<dbReference type="InterPro" id="IPR038477">
    <property type="entry name" value="ASST_N_sf"/>
</dbReference>
<dbReference type="InterPro" id="IPR011047">
    <property type="entry name" value="Quinoprotein_ADH-like_sf"/>
</dbReference>
<dbReference type="Proteomes" id="UP000000289">
    <property type="component" value="Chromosome"/>
</dbReference>
<organism evidence="2 3">
    <name type="scientific">Salmonella bongori (strain ATCC 43975 / DSM 13772 / NCTC 12419)</name>
    <dbReference type="NCBI Taxonomy" id="218493"/>
    <lineage>
        <taxon>Bacteria</taxon>
        <taxon>Pseudomonadati</taxon>
        <taxon>Pseudomonadota</taxon>
        <taxon>Gammaproteobacteria</taxon>
        <taxon>Enterobacterales</taxon>
        <taxon>Enterobacteriaceae</taxon>
        <taxon>Salmonella</taxon>
    </lineage>
</organism>
<dbReference type="GO" id="GO:0004062">
    <property type="term" value="F:aryl sulfotransferase activity"/>
    <property type="evidence" value="ECO:0007669"/>
    <property type="project" value="InterPro"/>
</dbReference>
<proteinExistence type="predicted"/>
<evidence type="ECO:0000313" key="2">
    <source>
        <dbReference type="EMBL" id="CCC29877.1"/>
    </source>
</evidence>
<evidence type="ECO:0000259" key="1">
    <source>
        <dbReference type="Pfam" id="PF17425"/>
    </source>
</evidence>